<evidence type="ECO:0000256" key="1">
    <source>
        <dbReference type="SAM" id="Phobius"/>
    </source>
</evidence>
<feature type="transmembrane region" description="Helical" evidence="1">
    <location>
        <begin position="616"/>
        <end position="636"/>
    </location>
</feature>
<dbReference type="Proteomes" id="UP000245056">
    <property type="component" value="Unassembled WGS sequence"/>
</dbReference>
<gene>
    <name evidence="2" type="ORF">C9I49_27455</name>
</gene>
<accession>A0A2U2D0E3</accession>
<comment type="caution">
    <text evidence="2">The sequence shown here is derived from an EMBL/GenBank/DDBJ whole genome shotgun (WGS) entry which is preliminary data.</text>
</comment>
<dbReference type="EMBL" id="QFAW01000069">
    <property type="protein sequence ID" value="PWE38780.1"/>
    <property type="molecule type" value="Genomic_DNA"/>
</dbReference>
<sequence>MTQIIEVFLWKYDLPITSSDLHALICQELGVDAPAINTTKLLSALSASRDVIYDKRKLTYILCDERRRALSELSKHAEGEHRQAQELFITAAGLHCGQPIDENVWLGFYAELKEAIHKVGANTYNLLVNGEFEREGDWLTNFILGQPRELRDGLRIAIAKFFSSKEGFVKSIILRLLSAHFFAEATQLKPETLAVLEAKRKSKDIKLVLDTNFVFAILGLDDSANDAAASLVELIRKVKSVDIRLYVLPTTLEEIKAALSIQMNRLESRVYSQGLSRAALDTNISGIARKFFEKSNQAGGLSPTVYFNAYIEGLRFVLKDKGIDILEWPLDFYYRDQRFIDDLNDLLETEGEREGGKSYEMLNHDLVLWYAIKDHRSSGAESLLEESFWGVTLDSRLLSFDLKKRKSVRNSLPVVLYPTNLIQLLQFWVPRSEFLDNSVLDSLKMPLFVHGFDKEDEAVTISIVNALTTYDNIDGLGHEALTSILADQALRVSIISSDKRIEITEKIELEVINEAAKIRMNSEALVNSLEISNNQSFQLAEQMLGLKATLTEKSVEVDATLVRARAAEALLEVKDAKDEKNSFLMFFVWLPLLLIGIVSALLVYNLWGQSFSSPAVIISLGFVALAIFLQVQLSAWKMARSERLKRWWLADLMQHTYTKFCVPLIPGALWLFDYAKGFLPKSE</sequence>
<evidence type="ECO:0000313" key="2">
    <source>
        <dbReference type="EMBL" id="PWE38780.1"/>
    </source>
</evidence>
<keyword evidence="1" id="KW-0472">Membrane</keyword>
<dbReference type="RefSeq" id="WP_109522498.1">
    <property type="nucleotide sequence ID" value="NZ_QFAW01000069.1"/>
</dbReference>
<reference evidence="2 3" key="1">
    <citation type="submission" date="2018-05" db="EMBL/GenBank/DDBJ databases">
        <title>Genome sequences of two Antarctic strains of Pseudomonas prosekii: insights into adaptation to extreme conditions.</title>
        <authorList>
            <person name="Snopkova K."/>
            <person name="Dufkova K."/>
            <person name="Cejkova D."/>
            <person name="Sedlacek I."/>
            <person name="Smajs D."/>
        </authorList>
    </citation>
    <scope>NUCLEOTIDE SEQUENCE [LARGE SCALE GENOMIC DNA]</scope>
    <source>
        <strain evidence="2 3">P2673</strain>
    </source>
</reference>
<organism evidence="2 3">
    <name type="scientific">Pseudomonas prosekii</name>
    <dbReference type="NCBI Taxonomy" id="1148509"/>
    <lineage>
        <taxon>Bacteria</taxon>
        <taxon>Pseudomonadati</taxon>
        <taxon>Pseudomonadota</taxon>
        <taxon>Gammaproteobacteria</taxon>
        <taxon>Pseudomonadales</taxon>
        <taxon>Pseudomonadaceae</taxon>
        <taxon>Pseudomonas</taxon>
    </lineage>
</organism>
<name>A0A2U2D0E3_9PSED</name>
<feature type="transmembrane region" description="Helical" evidence="1">
    <location>
        <begin position="583"/>
        <end position="604"/>
    </location>
</feature>
<keyword evidence="1" id="KW-1133">Transmembrane helix</keyword>
<proteinExistence type="predicted"/>
<keyword evidence="1" id="KW-0812">Transmembrane</keyword>
<evidence type="ECO:0000313" key="3">
    <source>
        <dbReference type="Proteomes" id="UP000245056"/>
    </source>
</evidence>
<dbReference type="OrthoDB" id="9121719at2"/>
<dbReference type="AlphaFoldDB" id="A0A2U2D0E3"/>
<protein>
    <submittedName>
        <fullName evidence="2">Uncharacterized protein</fullName>
    </submittedName>
</protein>